<dbReference type="AlphaFoldDB" id="W7DSA8"/>
<dbReference type="NCBIfam" id="TIGR01598">
    <property type="entry name" value="holin_phiLC3"/>
    <property type="match status" value="1"/>
</dbReference>
<evidence type="ECO:0000256" key="2">
    <source>
        <dbReference type="SAM" id="Phobius"/>
    </source>
</evidence>
<evidence type="ECO:0000313" key="4">
    <source>
        <dbReference type="Proteomes" id="UP000019241"/>
    </source>
</evidence>
<gene>
    <name evidence="3" type="ORF">MCOL2_01045</name>
</gene>
<evidence type="ECO:0000256" key="1">
    <source>
        <dbReference type="SAM" id="MobiDB-lite"/>
    </source>
</evidence>
<evidence type="ECO:0008006" key="5">
    <source>
        <dbReference type="Google" id="ProtNLM"/>
    </source>
</evidence>
<keyword evidence="2" id="KW-1133">Transmembrane helix</keyword>
<evidence type="ECO:0000313" key="3">
    <source>
        <dbReference type="EMBL" id="EUJ64755.1"/>
    </source>
</evidence>
<proteinExistence type="predicted"/>
<accession>W7DSA8</accession>
<dbReference type="RefSeq" id="WP_036061836.1">
    <property type="nucleotide sequence ID" value="NZ_AODM01000005.1"/>
</dbReference>
<name>W7DSA8_9LIST</name>
<feature type="region of interest" description="Disordered" evidence="1">
    <location>
        <begin position="72"/>
        <end position="95"/>
    </location>
</feature>
<organism evidence="3 4">
    <name type="scientific">Listeria fleischmannii FSL S10-1203</name>
    <dbReference type="NCBI Taxonomy" id="1265822"/>
    <lineage>
        <taxon>Bacteria</taxon>
        <taxon>Bacillati</taxon>
        <taxon>Bacillota</taxon>
        <taxon>Bacilli</taxon>
        <taxon>Bacillales</taxon>
        <taxon>Listeriaceae</taxon>
        <taxon>Listeria</taxon>
    </lineage>
</organism>
<feature type="transmembrane region" description="Helical" evidence="2">
    <location>
        <begin position="20"/>
        <end position="37"/>
    </location>
</feature>
<keyword evidence="2" id="KW-0812">Transmembrane</keyword>
<protein>
    <recommendedName>
        <fullName evidence="5">Holin</fullName>
    </recommendedName>
</protein>
<feature type="compositionally biased region" description="Basic and acidic residues" evidence="1">
    <location>
        <begin position="86"/>
        <end position="95"/>
    </location>
</feature>
<reference evidence="3 4" key="1">
    <citation type="submission" date="2012-12" db="EMBL/GenBank/DDBJ databases">
        <title>Novel taxa of Listeriaceae from agricultural environments in the United States.</title>
        <authorList>
            <person name="den Bakker H.C."/>
            <person name="Allred A."/>
            <person name="Warchocki S."/>
            <person name="Wright E.M."/>
            <person name="Burrell A."/>
            <person name="Nightingale K.K."/>
            <person name="Kephart D."/>
            <person name="Wiedmann M."/>
        </authorList>
    </citation>
    <scope>NUCLEOTIDE SEQUENCE [LARGE SCALE GENOMIC DNA]</scope>
    <source>
        <strain evidence="3 4">FSL S10-1203</strain>
    </source>
</reference>
<comment type="caution">
    <text evidence="3">The sequence shown here is derived from an EMBL/GenBank/DDBJ whole genome shotgun (WGS) entry which is preliminary data.</text>
</comment>
<dbReference type="InterPro" id="IPR006485">
    <property type="entry name" value="Phage-like_holin"/>
</dbReference>
<feature type="transmembrane region" description="Helical" evidence="2">
    <location>
        <begin position="49"/>
        <end position="70"/>
    </location>
</feature>
<keyword evidence="2" id="KW-0472">Membrane</keyword>
<dbReference type="EMBL" id="AODM01000005">
    <property type="protein sequence ID" value="EUJ64755.1"/>
    <property type="molecule type" value="Genomic_DNA"/>
</dbReference>
<dbReference type="Pfam" id="PF04531">
    <property type="entry name" value="Phage_holin_1"/>
    <property type="match status" value="1"/>
</dbReference>
<sequence>MKINWKIRFSKKNIMFIGRFVAAIFVPVLAYMGLAVTDFTSWGSVYDAFIAYVSNPYLLGLTVFNAINIVPDPTTKGLGDSSQALDYEKPRKDED</sequence>
<dbReference type="PATRIC" id="fig|1265822.4.peg.215"/>
<dbReference type="Proteomes" id="UP000019241">
    <property type="component" value="Unassembled WGS sequence"/>
</dbReference>